<evidence type="ECO:0000256" key="1">
    <source>
        <dbReference type="ARBA" id="ARBA00025788"/>
    </source>
</evidence>
<dbReference type="GO" id="GO:0005737">
    <property type="term" value="C:cytoplasm"/>
    <property type="evidence" value="ECO:0007669"/>
    <property type="project" value="UniProtKB-ARBA"/>
</dbReference>
<comment type="similarity">
    <text evidence="1">Belongs to the PITHD1 family.</text>
</comment>
<gene>
    <name evidence="4" type="ORF">NEMVEDRAFT_v1g172171</name>
</gene>
<evidence type="ECO:0000313" key="4">
    <source>
        <dbReference type="EMBL" id="EDO35017.1"/>
    </source>
</evidence>
<dbReference type="GO" id="GO:0060255">
    <property type="term" value="P:regulation of macromolecule metabolic process"/>
    <property type="evidence" value="ECO:0007669"/>
    <property type="project" value="UniProtKB-ARBA"/>
</dbReference>
<feature type="domain" description="PITH" evidence="3">
    <location>
        <begin position="20"/>
        <end position="192"/>
    </location>
</feature>
<evidence type="ECO:0000256" key="2">
    <source>
        <dbReference type="SAM" id="MobiDB-lite"/>
    </source>
</evidence>
<dbReference type="Pfam" id="PF06201">
    <property type="entry name" value="PITH"/>
    <property type="match status" value="1"/>
</dbReference>
<dbReference type="InParanoid" id="A7SMN4"/>
<dbReference type="STRING" id="45351.A7SMN4"/>
<dbReference type="OMA" id="RLVFKPW"/>
<protein>
    <recommendedName>
        <fullName evidence="3">PITH domain-containing protein</fullName>
    </recommendedName>
</protein>
<organism evidence="4 5">
    <name type="scientific">Nematostella vectensis</name>
    <name type="common">Starlet sea anemone</name>
    <dbReference type="NCBI Taxonomy" id="45351"/>
    <lineage>
        <taxon>Eukaryota</taxon>
        <taxon>Metazoa</taxon>
        <taxon>Cnidaria</taxon>
        <taxon>Anthozoa</taxon>
        <taxon>Hexacorallia</taxon>
        <taxon>Actiniaria</taxon>
        <taxon>Edwardsiidae</taxon>
        <taxon>Nematostella</taxon>
    </lineage>
</organism>
<dbReference type="GO" id="GO:0045654">
    <property type="term" value="P:positive regulation of megakaryocyte differentiation"/>
    <property type="evidence" value="ECO:0007669"/>
    <property type="project" value="UniProtKB-ARBA"/>
</dbReference>
<dbReference type="InterPro" id="IPR010400">
    <property type="entry name" value="PITH_dom"/>
</dbReference>
<evidence type="ECO:0000313" key="5">
    <source>
        <dbReference type="Proteomes" id="UP000001593"/>
    </source>
</evidence>
<dbReference type="InterPro" id="IPR008979">
    <property type="entry name" value="Galactose-bd-like_sf"/>
</dbReference>
<dbReference type="SUPFAM" id="SSF49785">
    <property type="entry name" value="Galactose-binding domain-like"/>
    <property type="match status" value="1"/>
</dbReference>
<accession>A7SMN4</accession>
<dbReference type="InterPro" id="IPR045099">
    <property type="entry name" value="PITH1-like"/>
</dbReference>
<dbReference type="EMBL" id="DS469711">
    <property type="protein sequence ID" value="EDO35017.1"/>
    <property type="molecule type" value="Genomic_DNA"/>
</dbReference>
<dbReference type="GO" id="GO:0080090">
    <property type="term" value="P:regulation of primary metabolic process"/>
    <property type="evidence" value="ECO:0007669"/>
    <property type="project" value="UniProtKB-ARBA"/>
</dbReference>
<dbReference type="Gene3D" id="2.60.120.470">
    <property type="entry name" value="PITH domain"/>
    <property type="match status" value="1"/>
</dbReference>
<dbReference type="Proteomes" id="UP000001593">
    <property type="component" value="Unassembled WGS sequence"/>
</dbReference>
<keyword evidence="5" id="KW-1185">Reference proteome</keyword>
<dbReference type="PhylomeDB" id="A7SMN4"/>
<reference evidence="4 5" key="1">
    <citation type="journal article" date="2007" name="Science">
        <title>Sea anemone genome reveals ancestral eumetazoan gene repertoire and genomic organization.</title>
        <authorList>
            <person name="Putnam N.H."/>
            <person name="Srivastava M."/>
            <person name="Hellsten U."/>
            <person name="Dirks B."/>
            <person name="Chapman J."/>
            <person name="Salamov A."/>
            <person name="Terry A."/>
            <person name="Shapiro H."/>
            <person name="Lindquist E."/>
            <person name="Kapitonov V.V."/>
            <person name="Jurka J."/>
            <person name="Genikhovich G."/>
            <person name="Grigoriev I.V."/>
            <person name="Lucas S.M."/>
            <person name="Steele R.E."/>
            <person name="Finnerty J.R."/>
            <person name="Technau U."/>
            <person name="Martindale M.Q."/>
            <person name="Rokhsar D.S."/>
        </authorList>
    </citation>
    <scope>NUCLEOTIDE SEQUENCE [LARGE SCALE GENOMIC DNA]</scope>
    <source>
        <strain evidence="5">CH2 X CH6</strain>
    </source>
</reference>
<proteinExistence type="inferred from homology"/>
<feature type="region of interest" description="Disordered" evidence="2">
    <location>
        <begin position="1"/>
        <end position="22"/>
    </location>
</feature>
<dbReference type="HOGENOM" id="CLU_072377_2_0_1"/>
<dbReference type="PANTHER" id="PTHR12175:SF1">
    <property type="entry name" value="PITH DOMAIN-CONTAINING PROTEIN 1"/>
    <property type="match status" value="1"/>
</dbReference>
<name>A7SMN4_NEMVE</name>
<dbReference type="eggNOG" id="KOG1730">
    <property type="taxonomic scope" value="Eukaryota"/>
</dbReference>
<dbReference type="FunFam" id="2.60.120.470:FF:000002">
    <property type="entry name" value="PITH domain-containing protein 1"/>
    <property type="match status" value="1"/>
</dbReference>
<sequence>MAGCGGHGHSHNHGHSCQHEDPNERGNQFSLYQKIDLFRLQCLNEAEEGSGKDVFKSWDERLDTTKFVESDVDEELLFNIPFTGSVKLKALIVIGGEGGEHPSEVKLFKNRPAMTFDDAGSEAEQSFELHEDRNGSLEYATKVARFSSVNHLSLYFPKNFGAETTKIYYIGLKGEFSEAHRHEVTICNYEARANPADHKANALEDVHHFIQ</sequence>
<dbReference type="PANTHER" id="PTHR12175">
    <property type="entry name" value="AD039 HT014 THIOREDOXIN FAMILY TRP26"/>
    <property type="match status" value="1"/>
</dbReference>
<dbReference type="GO" id="GO:0005634">
    <property type="term" value="C:nucleus"/>
    <property type="evidence" value="ECO:0000318"/>
    <property type="project" value="GO_Central"/>
</dbReference>
<evidence type="ECO:0000259" key="3">
    <source>
        <dbReference type="PROSITE" id="PS51532"/>
    </source>
</evidence>
<dbReference type="AlphaFoldDB" id="A7SMN4"/>
<dbReference type="InterPro" id="IPR037047">
    <property type="entry name" value="PITH_dom_sf"/>
</dbReference>
<dbReference type="PROSITE" id="PS51532">
    <property type="entry name" value="PITH"/>
    <property type="match status" value="1"/>
</dbReference>